<dbReference type="PANTHER" id="PTHR34580:SF3">
    <property type="entry name" value="PROTEIN PAFB"/>
    <property type="match status" value="1"/>
</dbReference>
<gene>
    <name evidence="2" type="ORF">BW730_03185</name>
</gene>
<dbReference type="InterPro" id="IPR026881">
    <property type="entry name" value="WYL_dom"/>
</dbReference>
<sequence>MTQRKSERLVNLLIALLSTRRFLTKQELRHIVEGYRDSNEVAFERQFERDKEELRGLGIAVETGSNDAFFDDEEGYRINRADFELPEIAFTAAELSALALAGQVWQDSVAADHTAQAFEALQAGGAAPDPSLVPTVRPQVSVAEPDFDALYDAVLRRVQVTFGYGGASRSLQPWRMLQRRGRWYVFGFDTDRQSDRFFKLSRFTSPAVQQGRAGAFEVPPEAQTLAARLEPVNDAVAVVALRDGIAHTFGDAEPQAWDTELPAGFTAHRVALGSGAAIVDEVAAAGPDAILLAPADLRAQVIRRLEEVAP</sequence>
<dbReference type="PANTHER" id="PTHR34580">
    <property type="match status" value="1"/>
</dbReference>
<feature type="domain" description="WYL" evidence="1">
    <location>
        <begin position="147"/>
        <end position="206"/>
    </location>
</feature>
<dbReference type="AlphaFoldDB" id="A0A1Q2CKP0"/>
<proteinExistence type="predicted"/>
<protein>
    <recommendedName>
        <fullName evidence="1">WYL domain-containing protein</fullName>
    </recommendedName>
</protein>
<evidence type="ECO:0000313" key="2">
    <source>
        <dbReference type="EMBL" id="AQP46678.1"/>
    </source>
</evidence>
<dbReference type="Proteomes" id="UP000188145">
    <property type="component" value="Chromosome"/>
</dbReference>
<evidence type="ECO:0000259" key="1">
    <source>
        <dbReference type="Pfam" id="PF13280"/>
    </source>
</evidence>
<dbReference type="EMBL" id="CP019606">
    <property type="protein sequence ID" value="AQP46678.1"/>
    <property type="molecule type" value="Genomic_DNA"/>
</dbReference>
<reference evidence="3" key="1">
    <citation type="submission" date="2017-02" db="EMBL/GenBank/DDBJ databases">
        <title>Tessaracoccus aquaemaris sp. nov., isolated from the intestine of a Korean rockfish, Sebastes schlegelii, in a marine aquaculture pond.</title>
        <authorList>
            <person name="Tak E.J."/>
            <person name="Bae J.-W."/>
        </authorList>
    </citation>
    <scope>NUCLEOTIDE SEQUENCE [LARGE SCALE GENOMIC DNA]</scope>
    <source>
        <strain evidence="3">NSG39</strain>
    </source>
</reference>
<dbReference type="PROSITE" id="PS52050">
    <property type="entry name" value="WYL"/>
    <property type="match status" value="1"/>
</dbReference>
<name>A0A1Q2CKP0_9ACTN</name>
<dbReference type="OrthoDB" id="3268930at2"/>
<dbReference type="InterPro" id="IPR051534">
    <property type="entry name" value="CBASS_pafABC_assoc_protein"/>
</dbReference>
<dbReference type="Pfam" id="PF13280">
    <property type="entry name" value="WYL"/>
    <property type="match status" value="1"/>
</dbReference>
<evidence type="ECO:0000313" key="3">
    <source>
        <dbReference type="Proteomes" id="UP000188145"/>
    </source>
</evidence>
<organism evidence="2 3">
    <name type="scientific">Tessaracoccus aquimaris</name>
    <dbReference type="NCBI Taxonomy" id="1332264"/>
    <lineage>
        <taxon>Bacteria</taxon>
        <taxon>Bacillati</taxon>
        <taxon>Actinomycetota</taxon>
        <taxon>Actinomycetes</taxon>
        <taxon>Propionibacteriales</taxon>
        <taxon>Propionibacteriaceae</taxon>
        <taxon>Tessaracoccus</taxon>
    </lineage>
</organism>
<dbReference type="RefSeq" id="WP_077684986.1">
    <property type="nucleotide sequence ID" value="NZ_CP019606.1"/>
</dbReference>
<accession>A0A1Q2CKP0</accession>
<keyword evidence="3" id="KW-1185">Reference proteome</keyword>
<dbReference type="KEGG" id="tes:BW730_03185"/>
<dbReference type="STRING" id="1332264.BW730_03185"/>